<evidence type="ECO:0000256" key="2">
    <source>
        <dbReference type="ARBA" id="ARBA00023203"/>
    </source>
</evidence>
<dbReference type="InterPro" id="IPR044801">
    <property type="entry name" value="Filamin"/>
</dbReference>
<dbReference type="PANTHER" id="PTHR38537:SF16">
    <property type="entry name" value="CALPONIN-HOMOLOGY (CH) DOMAIN-CONTAINING PROTEIN"/>
    <property type="match status" value="1"/>
</dbReference>
<dbReference type="GO" id="GO:0030036">
    <property type="term" value="P:actin cytoskeleton organization"/>
    <property type="evidence" value="ECO:0007669"/>
    <property type="project" value="InterPro"/>
</dbReference>
<dbReference type="PROSITE" id="PS00019">
    <property type="entry name" value="ACTININ_1"/>
    <property type="match status" value="1"/>
</dbReference>
<dbReference type="CDD" id="cd21227">
    <property type="entry name" value="CH_jitterbug-like_rpt1"/>
    <property type="match status" value="1"/>
</dbReference>
<dbReference type="EMBL" id="LIAE01006707">
    <property type="protein sequence ID" value="PAV86022.1"/>
    <property type="molecule type" value="Genomic_DNA"/>
</dbReference>
<feature type="domain" description="Calponin-homology (CH)" evidence="3">
    <location>
        <begin position="130"/>
        <end position="233"/>
    </location>
</feature>
<keyword evidence="1" id="KW-0677">Repeat</keyword>
<evidence type="ECO:0000259" key="3">
    <source>
        <dbReference type="PROSITE" id="PS50021"/>
    </source>
</evidence>
<keyword evidence="5" id="KW-1185">Reference proteome</keyword>
<dbReference type="SMART" id="SM00033">
    <property type="entry name" value="CH"/>
    <property type="match status" value="3"/>
</dbReference>
<evidence type="ECO:0000256" key="1">
    <source>
        <dbReference type="ARBA" id="ARBA00022737"/>
    </source>
</evidence>
<dbReference type="OrthoDB" id="18740at2759"/>
<evidence type="ECO:0000313" key="5">
    <source>
        <dbReference type="Proteomes" id="UP000218231"/>
    </source>
</evidence>
<feature type="domain" description="Calponin-homology (CH)" evidence="3">
    <location>
        <begin position="234"/>
        <end position="337"/>
    </location>
</feature>
<protein>
    <recommendedName>
        <fullName evidence="3">Calponin-homology (CH) domain-containing protein</fullName>
    </recommendedName>
</protein>
<reference evidence="4 5" key="1">
    <citation type="journal article" date="2017" name="Curr. Biol.">
        <title>Genome architecture and evolution of a unichromosomal asexual nematode.</title>
        <authorList>
            <person name="Fradin H."/>
            <person name="Zegar C."/>
            <person name="Gutwein M."/>
            <person name="Lucas J."/>
            <person name="Kovtun M."/>
            <person name="Corcoran D."/>
            <person name="Baugh L.R."/>
            <person name="Kiontke K."/>
            <person name="Gunsalus K."/>
            <person name="Fitch D.H."/>
            <person name="Piano F."/>
        </authorList>
    </citation>
    <scope>NUCLEOTIDE SEQUENCE [LARGE SCALE GENOMIC DNA]</scope>
    <source>
        <strain evidence="4">PF1309</strain>
    </source>
</reference>
<comment type="caution">
    <text evidence="4">The sequence shown here is derived from an EMBL/GenBank/DDBJ whole genome shotgun (WGS) entry which is preliminary data.</text>
</comment>
<proteinExistence type="predicted"/>
<dbReference type="PROSITE" id="PS50021">
    <property type="entry name" value="CH"/>
    <property type="match status" value="3"/>
</dbReference>
<accession>A0A2A2LIJ6</accession>
<dbReference type="Gene3D" id="1.10.418.10">
    <property type="entry name" value="Calponin-like domain"/>
    <property type="match status" value="3"/>
</dbReference>
<keyword evidence="2" id="KW-0009">Actin-binding</keyword>
<dbReference type="Pfam" id="PF00307">
    <property type="entry name" value="CH"/>
    <property type="match status" value="3"/>
</dbReference>
<dbReference type="SUPFAM" id="SSF47576">
    <property type="entry name" value="Calponin-homology domain, CH-domain"/>
    <property type="match status" value="2"/>
</dbReference>
<dbReference type="GO" id="GO:0051015">
    <property type="term" value="F:actin filament binding"/>
    <property type="evidence" value="ECO:0007669"/>
    <property type="project" value="InterPro"/>
</dbReference>
<feature type="domain" description="Calponin-homology (CH)" evidence="3">
    <location>
        <begin position="19"/>
        <end position="123"/>
    </location>
</feature>
<dbReference type="PANTHER" id="PTHR38537">
    <property type="entry name" value="JITTERBUG, ISOFORM N"/>
    <property type="match status" value="1"/>
</dbReference>
<sequence length="355" mass="39569">MADSSSSAASDENRQKWIDIQRHTFSNWINEQLQSTAIRNLSTDLSDGVVLIRLVEALQGRRYYGKVYDNNPTEIQKLMNVQMALDALREDGVKTVNIGTHDIVEGNTKLILGLIWCLVQRYQIASKTKIPPKKLMMAWIQSVLSELKLTNFRTNWNDGKALSALLEYCQPGLCQEWRGLDPGRAIENCERALLLAERYLGIPRIISAQHLASPHLDELSCITYLSYFITKNGPGYRATLQRAQMILPDTTVTDFETSWSDGYVLSMLVEAVGGQVPNMDQMRFDMYKECVRNISSALEAAADLRVGSLIGPDDIADPQGEHLGTMALAAALCSVGPEPEFSTTQCFTQQQASLT</sequence>
<dbReference type="InterPro" id="IPR001589">
    <property type="entry name" value="Actinin_actin-bd_CS"/>
</dbReference>
<dbReference type="InterPro" id="IPR001715">
    <property type="entry name" value="CH_dom"/>
</dbReference>
<organism evidence="4 5">
    <name type="scientific">Diploscapter pachys</name>
    <dbReference type="NCBI Taxonomy" id="2018661"/>
    <lineage>
        <taxon>Eukaryota</taxon>
        <taxon>Metazoa</taxon>
        <taxon>Ecdysozoa</taxon>
        <taxon>Nematoda</taxon>
        <taxon>Chromadorea</taxon>
        <taxon>Rhabditida</taxon>
        <taxon>Rhabditina</taxon>
        <taxon>Rhabditomorpha</taxon>
        <taxon>Rhabditoidea</taxon>
        <taxon>Rhabditidae</taxon>
        <taxon>Diploscapter</taxon>
    </lineage>
</organism>
<name>A0A2A2LIJ6_9BILA</name>
<dbReference type="InterPro" id="IPR036872">
    <property type="entry name" value="CH_dom_sf"/>
</dbReference>
<dbReference type="STRING" id="2018661.A0A2A2LIJ6"/>
<dbReference type="AlphaFoldDB" id="A0A2A2LIJ6"/>
<dbReference type="Proteomes" id="UP000218231">
    <property type="component" value="Unassembled WGS sequence"/>
</dbReference>
<gene>
    <name evidence="4" type="ORF">WR25_26508</name>
</gene>
<evidence type="ECO:0000313" key="4">
    <source>
        <dbReference type="EMBL" id="PAV86022.1"/>
    </source>
</evidence>